<evidence type="ECO:0000256" key="1">
    <source>
        <dbReference type="SAM" id="MobiDB-lite"/>
    </source>
</evidence>
<reference evidence="2 3" key="2">
    <citation type="journal article" date="2012" name="PLoS Pathog.">
        <title>Diverse lifestyles and strategies of plant pathogenesis encoded in the genomes of eighteen Dothideomycetes fungi.</title>
        <authorList>
            <person name="Ohm R.A."/>
            <person name="Feau N."/>
            <person name="Henrissat B."/>
            <person name="Schoch C.L."/>
            <person name="Horwitz B.A."/>
            <person name="Barry K.W."/>
            <person name="Condon B.J."/>
            <person name="Copeland A.C."/>
            <person name="Dhillon B."/>
            <person name="Glaser F."/>
            <person name="Hesse C.N."/>
            <person name="Kosti I."/>
            <person name="LaButti K."/>
            <person name="Lindquist E.A."/>
            <person name="Lucas S."/>
            <person name="Salamov A.A."/>
            <person name="Bradshaw R.E."/>
            <person name="Ciuffetti L."/>
            <person name="Hamelin R.C."/>
            <person name="Kema G.H.J."/>
            <person name="Lawrence C."/>
            <person name="Scott J.A."/>
            <person name="Spatafora J.W."/>
            <person name="Turgeon B.G."/>
            <person name="de Wit P.J.G.M."/>
            <person name="Zhong S."/>
            <person name="Goodwin S.B."/>
            <person name="Grigoriev I.V."/>
        </authorList>
    </citation>
    <scope>NUCLEOTIDE SEQUENCE [LARGE SCALE GENOMIC DNA]</scope>
    <source>
        <strain evidence="3">NZE10 / CBS 128990</strain>
    </source>
</reference>
<feature type="region of interest" description="Disordered" evidence="1">
    <location>
        <begin position="54"/>
        <end position="117"/>
    </location>
</feature>
<protein>
    <submittedName>
        <fullName evidence="2">Uncharacterized protein</fullName>
    </submittedName>
</protein>
<sequence>MPRIGLKGSSGEIGQRLRQQWQFQHLLVHSQYSSWQKGSSPSFHPADFSFNNAPISNGTPSWTSPANPKKPCSSSPPPPAPSPSMKVDLCHRTHNQPTPSALDLLRTRRGPDGHTRETRSFWRKQLITQPSVAEVFVQLGTLRGFMWVSAFGHVVDNVFLAR</sequence>
<keyword evidence="3" id="KW-1185">Reference proteome</keyword>
<accession>M2YK56</accession>
<reference evidence="3" key="1">
    <citation type="journal article" date="2012" name="PLoS Genet.">
        <title>The genomes of the fungal plant pathogens Cladosporium fulvum and Dothistroma septosporum reveal adaptation to different hosts and lifestyles but also signatures of common ancestry.</title>
        <authorList>
            <person name="de Wit P.J.G.M."/>
            <person name="van der Burgt A."/>
            <person name="Oekmen B."/>
            <person name="Stergiopoulos I."/>
            <person name="Abd-Elsalam K.A."/>
            <person name="Aerts A.L."/>
            <person name="Bahkali A.H."/>
            <person name="Beenen H.G."/>
            <person name="Chettri P."/>
            <person name="Cox M.P."/>
            <person name="Datema E."/>
            <person name="de Vries R.P."/>
            <person name="Dhillon B."/>
            <person name="Ganley A.R."/>
            <person name="Griffiths S.A."/>
            <person name="Guo Y."/>
            <person name="Hamelin R.C."/>
            <person name="Henrissat B."/>
            <person name="Kabir M.S."/>
            <person name="Jashni M.K."/>
            <person name="Kema G."/>
            <person name="Klaubauf S."/>
            <person name="Lapidus A."/>
            <person name="Levasseur A."/>
            <person name="Lindquist E."/>
            <person name="Mehrabi R."/>
            <person name="Ohm R.A."/>
            <person name="Owen T.J."/>
            <person name="Salamov A."/>
            <person name="Schwelm A."/>
            <person name="Schijlen E."/>
            <person name="Sun H."/>
            <person name="van den Burg H.A."/>
            <person name="van Ham R.C.H.J."/>
            <person name="Zhang S."/>
            <person name="Goodwin S.B."/>
            <person name="Grigoriev I.V."/>
            <person name="Collemare J."/>
            <person name="Bradshaw R.E."/>
        </authorList>
    </citation>
    <scope>NUCLEOTIDE SEQUENCE [LARGE SCALE GENOMIC DNA]</scope>
    <source>
        <strain evidence="3">NZE10 / CBS 128990</strain>
    </source>
</reference>
<gene>
    <name evidence="2" type="ORF">DOTSEDRAFT_38549</name>
</gene>
<feature type="compositionally biased region" description="Low complexity" evidence="1">
    <location>
        <begin position="64"/>
        <end position="73"/>
    </location>
</feature>
<feature type="compositionally biased region" description="Basic and acidic residues" evidence="1">
    <location>
        <begin position="105"/>
        <end position="117"/>
    </location>
</feature>
<feature type="compositionally biased region" description="Polar residues" evidence="1">
    <location>
        <begin position="54"/>
        <end position="63"/>
    </location>
</feature>
<dbReference type="EMBL" id="KB446545">
    <property type="protein sequence ID" value="EME39341.1"/>
    <property type="molecule type" value="Genomic_DNA"/>
</dbReference>
<dbReference type="AlphaFoldDB" id="M2YK56"/>
<evidence type="ECO:0000313" key="2">
    <source>
        <dbReference type="EMBL" id="EME39341.1"/>
    </source>
</evidence>
<evidence type="ECO:0000313" key="3">
    <source>
        <dbReference type="Proteomes" id="UP000016933"/>
    </source>
</evidence>
<organism evidence="2 3">
    <name type="scientific">Dothistroma septosporum (strain NZE10 / CBS 128990)</name>
    <name type="common">Red band needle blight fungus</name>
    <name type="synonym">Mycosphaerella pini</name>
    <dbReference type="NCBI Taxonomy" id="675120"/>
    <lineage>
        <taxon>Eukaryota</taxon>
        <taxon>Fungi</taxon>
        <taxon>Dikarya</taxon>
        <taxon>Ascomycota</taxon>
        <taxon>Pezizomycotina</taxon>
        <taxon>Dothideomycetes</taxon>
        <taxon>Dothideomycetidae</taxon>
        <taxon>Mycosphaerellales</taxon>
        <taxon>Mycosphaerellaceae</taxon>
        <taxon>Dothistroma</taxon>
    </lineage>
</organism>
<proteinExistence type="predicted"/>
<dbReference type="HOGENOM" id="CLU_1635340_0_0_1"/>
<name>M2YK56_DOTSN</name>
<dbReference type="Proteomes" id="UP000016933">
    <property type="component" value="Unassembled WGS sequence"/>
</dbReference>